<feature type="region of interest" description="Disordered" evidence="1">
    <location>
        <begin position="844"/>
        <end position="885"/>
    </location>
</feature>
<feature type="compositionally biased region" description="Polar residues" evidence="1">
    <location>
        <begin position="2948"/>
        <end position="2977"/>
    </location>
</feature>
<evidence type="ECO:0000256" key="1">
    <source>
        <dbReference type="SAM" id="MobiDB-lite"/>
    </source>
</evidence>
<feature type="compositionally biased region" description="Basic residues" evidence="1">
    <location>
        <begin position="3660"/>
        <end position="3676"/>
    </location>
</feature>
<feature type="compositionally biased region" description="Polar residues" evidence="1">
    <location>
        <begin position="4568"/>
        <end position="4582"/>
    </location>
</feature>
<protein>
    <submittedName>
        <fullName evidence="4">Protein SABRE</fullName>
    </submittedName>
</protein>
<keyword evidence="5" id="KW-1185">Reference proteome</keyword>
<feature type="compositionally biased region" description="Polar residues" evidence="1">
    <location>
        <begin position="3392"/>
        <end position="3405"/>
    </location>
</feature>
<dbReference type="InterPro" id="IPR019449">
    <property type="entry name" value="FMP27_WPPW_RBG"/>
</dbReference>
<feature type="compositionally biased region" description="Basic and acidic residues" evidence="1">
    <location>
        <begin position="4000"/>
        <end position="4011"/>
    </location>
</feature>
<comment type="caution">
    <text evidence="4">The sequence shown here is derived from an EMBL/GenBank/DDBJ whole genome shotgun (WGS) entry which is preliminary data.</text>
</comment>
<feature type="compositionally biased region" description="Basic and acidic residues" evidence="1">
    <location>
        <begin position="4783"/>
        <end position="4793"/>
    </location>
</feature>
<feature type="region of interest" description="Disordered" evidence="1">
    <location>
        <begin position="3990"/>
        <end position="4047"/>
    </location>
</feature>
<dbReference type="SMART" id="SM01214">
    <property type="entry name" value="Fmp27_GFWDK"/>
    <property type="match status" value="1"/>
</dbReference>
<feature type="compositionally biased region" description="Polar residues" evidence="1">
    <location>
        <begin position="4675"/>
        <end position="4686"/>
    </location>
</feature>
<sequence>MEVILRVDEVGFDIRTMRRLRMRIRSRWIQLKRYFYAQSSGLPPQSGLDPGQHETNTQPRDSTDSVPPTEPLIPGVERDSPAGSNSSYASTSGLSKRLQLYARGVHLQLYVLPSQKAKGDDSDESMWFDLDSKEEYKEEEEEEETAASNPRSSVFAKHGSRAPADFNSGSDTAKKPAGEKQVLDSEAQQVAAKLARNISTTLRTYTYFASLFARWVDISISDISIKVVRSNEMARAGHGVTLYMSNVMLWAESARKSQAGGSNGNASRGWIPADIMSSLGGIVSWLFSLVGIRRNRLHEEPSMPLDSADPEAEAEHMPRNISNRRSLRERLHRLSSGRGLRDRSQKYLSTLALEVSGIRLFPGIEGVQQHMNSRWELVKLLVMQDMLPSKTPSGDADQPHHRGPVLNCQRCTIRNDVITSFWGLPKKVDQHIELGQVHVRAGILEALLDEAAVMCIDPAARASSLSIHGLRALSSHLASVLQKYDRDISSDSKNADMTGSIIADFDSGSIRKSEREQINRMLFQLHEILSRLRLEHVGIALRMPELVFDLPLSPDPRSLIVRAPAMLRWRQRNIEVECGYMWNSISSGFGSRVSTVKLHSEGRRSAAPVSDIDADEGKDEDADSPRFIWSEDAKDMFARDFEGEYLRRPKDSTAFIRISSGQVQMIALRTPSMTPDTRAEELVPGSPGFRLRYFTLYGEMSAFLSEDLSQCPSPQPIFTLEISKPELLLDLQTQLAIDEAKVWAKHMGHRFKVMRRILKHIKPKGTQPNAPGAQHDVNHHIHGLISLIFADVKAHIVIERATYAVLPHVPLQKLDSISKDEQGDRISLSIRHAECHVLWNLSNPTDHTTKYQDNDASSDTDSFVTGKGSPQNSPELEKNKVHTSDNATDRDILTPLIQFRCTTSPITARWEQQAPATVGKEDRVQRTLFQVKHGVRARGTAGLYLGQPTAATSLPRANINVDAEIGEAIGMIRDYEFRKWLSMQPLWLVTELMRISGLDYKGRGASPQPASSLNPEDASKSDDTYILPPVEVRRKGLTATFHMLFESLRLTIMASDNEEDVLSGIEHGTQICLNHGFVDLRANGGSLESPHQFGFRPDVARVTLNIECQRATMFLLAAVSASAARPEVARQNYSHYTDLSVNDLCGYLPDTVNQHIVLVRPQFNYSNRKLEPYRSCLIFDLTTASFSGNTCVSSVYRWSVFMHHIKYWLRRKKLARRMATQSIAPSPPDDILVYINSDLLDLEGDLVSPLFFNLETGLAESFKSEYNEASVEKQSPRMKLKMPQVRFNIEKTTQETDNDLTIAIRSPIATLYGSSTPRGQKTRCAMQPLMSLKECKLSFRFPRKTKRAQLAADNGVRCNSTYSHIDIAFERGAMAFGHRYNMAETIDGYFLMQKGCKRIARQSSSTCCPPLPFPEEALNQRPTAKMVLSALGDSRTMMPPPLRSMTNAQPPPPPMLIEPDDIPKIAFHGPEFSLMVHDDPFETALSRIYQVGLHEQRERLNRLESFNTKADELRKRREQEFLQQKAAVKKNSRELHQAKGKHAKGSQGHRHKRGNNNKPFKGGRMLRGASTFTSSERVNSKAWDNMHTGLPYSSTFTSAQLNSRSKEPATASSLGFSFGRNTSTNGIASMSMQDVTLSGTNIEVKPRNRTNSAAAETIARSYTSLSGDVVAPAAACEGGQTVNGGDVDAEDEDERCYEDVATDDHLPDNYQQMANVVNAEIGAAYQRLMAVEAREWVKAIRKKMMPPHIYDENEQLDDGMDFGEIFEMPTTASANYPEQRCGSPSALPPYSYTPSSWTHPSVPLGHLLMTPVWISLDTPLSLLEFAQIESYLRYLDPTTPHDLRWSTLVPTHLRMKCGEIRMQLRDFPFPFFKVPDPYRSETEDVSLQKETSYDSFYGGIEISGSLIIAERAAHERSLRSVYIPVGPRSKESVADIPNVGWYLTKSLQFPRIFSSLSIMMFSAPTDNRGEGIMSFQHKYLQSRLPPLPIMSTWGASYQPVISAFMQRIESATSKSADISPSLPWWDKLRSRMHVRCRMAVINAPPVSELPVAPDSIFSADDLGISVPDNATKEEQQTPKKSSEKGAVSANLTKEMGQMFFLALDGRDPYQVTQKPGSYLFTMRGGVRFCLNEGIPGSELWDKVSGRGIYSVPMEGVVPPSGTLGEFLRLRCEEFLMGVPIIVDRQSMLLKSIDPLFGVGSETAEESTPNMDDLDIEEALPQSDPLSWKKAYSDLLRSISRANSARYTFATQHIHQLYHKVMQHLSGGVRLGIGISSFIPPDRHGFRHNHWDVQPIAPENATAMTSMGIRDAYTGFRSSKLHTSISLLCPFTEKVVHKMQKPFADLYLVRNPCFHINGSGLASANENSKDHLHRILRLRHPDASVLAKPPKQWNVYDTDSLVSPMHTLFTGEFGNVGALSDTSDGPLSAHDLFFAPFLRDSKDSLGGDPAPAAFTSTSRTEHMKKNASTKPQCQISASAAIVEGVMHYLPLFVARMMLPVRKGTLYPFTESSDNKLGKCLRSMRLVLDLKNVELAYSQRDFEVKELETRELAILGYGDPTRDIGLSPTPSDGGNGSGGQGVSGAKAEGTVCELKARVESFSFNLLLEQSSVKLQVGTKGPSAASSVQPNAAAAASPDTLSTSHFGNRLSSKKTQPGASLIDQPPLNRPKRKPEGQRPTFLSRPESGVKIAGTGTAETNVLRWGVGDASLEIDYLDVRITQMAFGMPVFMNTLSSDLFRNCKRYNSLWFDNDTFGTLSDFERSWISNSSIRDLKELDISEAIFSNPSVICVLWSPRMVYFTQRPEWTHFGDMLDEILDSNIGAIGSLSSPKADVDSVMLNQSELPSASTADTHNLNQHLSHQTDLLNGPDTANTATSSAYPFTDRHEANDQLLLQRSLSASRSRAMSDLRQIGRASRPSTSGSGALVATDDESDTAAHRRNTSMPWLPNRNPSYDGNAPNAQNNNSAHPSMLQTVPSQPAQPQNHFGFLGNIFPIPQQPQKSATLPATATVPIPPGSVPHSADIQSASIVDPVNENKSPSSAMQYKSSYHLLGLARSRQRRLTQSNSRQSLGIITSPTQKPRDPAIELGTADLQRQQSITVEQTLSSNSQMSKMMPTGPDPKVIMRDSRSTQAMLLCKRKEMLGTAIQHEQAALEALSHEFERASSRHNELFRREMLRKAEHIYELVARRKLINRCLRFLGVDPDGGGLKQQTDSLDFDEDNGELDRDTQQVEKILASLYRHRCLIYSGYLIWTTQVRDKLMRFLYIQDCLTAISYYMSETATKVVRKGASSKGQENADIAKSVPATPKTAGNSATLLADRDTPAGRQKQSSKQVDRSAERQQFLSPPPRDGKYQSRKRSSSTGQNSTASASSNRTLHIPGILRHLRSHERLSDNGTNESTKVSSWISKVPGLGRQKSTNSNARKQKHKVKAESKQKPKERRKEEYKLSKRKMVDNKFDRGLKGVWDDFMRYRPYYSILVEFLNSQVSMRVDENESTTSAIAVAERVQLHRILLCNESDYADDIVPDGSGNIHVVPPEDESIVKTRSLIELENVQVFTAKRDDFKNLPAYFVDCTYGSRLNGDSSKPSTIWPAWIPIELLLSQSKQKNRSIFEGLEDEEQVQKNRYDNSETSSSDSVSDSDIDNGSDMTGVNVEYSANSRSHTSHKKGEKATTRRNSRRRKAWWLEDLSKYKRLMDRNNGLVVYDKANPHRIQGDTSDRFSMSAGDEEPGSDMAKDLISRSNDAEADKESDIAAEATAANASERTADEESRRGSFDQAGEDLAADTRSTLSFADSIDDAEVTGSNQGLSHRANHISVFLPDLNLACTAEQYTAVYETVTDLLVFIDPEKAAYMDHLNTILLGMDMSDLRGLLSVIQATQEALRERMPVIHDWYTIQHSNVILFREAKRTMFNGGRSWSDRAFDSTRQRLQANSLLTLDRHRRALEQQLRTAMDIFGAAQKQMKQQHKLEDQGKLANSRLQYPDVDDSMASGSAYVKGYGSTEEDHTTAPEGRSKRNISISNKSHSPAVSARRRMSHTSALSASSPSLLSSCSSERNAAEENHSAIARTIHLFISKATWHMLENDEQPLCDLTLRWASLKAVTTSDQATHLLSEIHLLYIVNRLPDPMFTDLVGPYIRPKHPRPDFCVEKMIRVRWSELAPVGGISIVERFEVDLFPIRLQLSHDIAQKLINYLYPPQDNSTSSSNNVGGGGDDQNVLIRNDAGAAYKNIDTSTSVSPMHSKRTAAFGSDGEGGPIATSTQLPISSTASAAVGAGAANIVGGGSGSKSLFASRLRRNLDDHARSAGSESLRGTSAPHSSSATPVPEADSRLPPSGSQSPQQATGVLPSFSGRSTPLSLFSESNAMIGMSRGSDNRSQVDQMKKRASSNKTFLNIKIGGSTLCISYQGKKASNITDLRDFEFHAPTLELRNQVESYYELLMQVKKEYMSVVVHHTGALVKEKFRQLHNRKAWSKSSFGPDWEARKLLIEMDRRVEQDLAANSNAGDMSDREAYSSVNATLLPPVSSGADEANGTAQESAIEVDASGSSIAPSSRANSQPSVSRPIQPPSVYPGNSNRSVTASSRDQALTGDSDDAASTRSTKSKAPLSKYMILDPRKLMGKRLPGVLPRNSSLAASGSTVMSLMKQRSDTPDNDGRYNYHGQRTDSYSGGGGLDARSSVAPSMQPNTSGSRPPLYSIMHMDMLPAASSPNTGLAAYMQPSASARVARTAASPSPLLPRRLTSDAPSASSSLSMEPSKNIGNPPILVRRATSTSAPDSNDDGSYDGSSKGKEKAKTESEDTTNT</sequence>
<feature type="compositionally biased region" description="Polar residues" evidence="1">
    <location>
        <begin position="53"/>
        <end position="66"/>
    </location>
</feature>
<dbReference type="Pfam" id="PF10344">
    <property type="entry name" value="Hobbit"/>
    <property type="match status" value="2"/>
</dbReference>
<feature type="compositionally biased region" description="Basic and acidic residues" evidence="1">
    <location>
        <begin position="4642"/>
        <end position="4653"/>
    </location>
</feature>
<feature type="region of interest" description="Disordered" evidence="1">
    <location>
        <begin position="4227"/>
        <end position="4257"/>
    </location>
</feature>
<feature type="region of interest" description="Disordered" evidence="1">
    <location>
        <begin position="133"/>
        <end position="183"/>
    </location>
</feature>
<feature type="region of interest" description="Disordered" evidence="1">
    <location>
        <begin position="4625"/>
        <end position="4690"/>
    </location>
</feature>
<feature type="compositionally biased region" description="Polar residues" evidence="1">
    <location>
        <begin position="4331"/>
        <end position="4340"/>
    </location>
</feature>
<feature type="compositionally biased region" description="Polar residues" evidence="1">
    <location>
        <begin position="4303"/>
        <end position="4319"/>
    </location>
</feature>
<feature type="region of interest" description="Disordered" evidence="1">
    <location>
        <begin position="4298"/>
        <end position="4348"/>
    </location>
</feature>
<feature type="compositionally biased region" description="Basic and acidic residues" evidence="1">
    <location>
        <begin position="3429"/>
        <end position="3444"/>
    </location>
</feature>
<name>A0ABQ8PRV7_9FUNG</name>
<feature type="compositionally biased region" description="Polar residues" evidence="1">
    <location>
        <begin position="854"/>
        <end position="874"/>
    </location>
</feature>
<feature type="region of interest" description="Disordered" evidence="1">
    <location>
        <begin position="4723"/>
        <end position="4799"/>
    </location>
</feature>
<evidence type="ECO:0000313" key="5">
    <source>
        <dbReference type="Proteomes" id="UP001151295"/>
    </source>
</evidence>
<dbReference type="SMART" id="SM01216">
    <property type="entry name" value="Fmp27_WPPW"/>
    <property type="match status" value="1"/>
</dbReference>
<feature type="region of interest" description="Disordered" evidence="1">
    <location>
        <begin position="2063"/>
        <end position="2085"/>
    </location>
</feature>
<feature type="compositionally biased region" description="Low complexity" evidence="1">
    <location>
        <begin position="4036"/>
        <end position="4047"/>
    </location>
</feature>
<feature type="compositionally biased region" description="Basic residues" evidence="1">
    <location>
        <begin position="1538"/>
        <end position="1555"/>
    </location>
</feature>
<feature type="compositionally biased region" description="Low complexity" evidence="1">
    <location>
        <begin position="4738"/>
        <end position="4752"/>
    </location>
</feature>
<evidence type="ECO:0000313" key="4">
    <source>
        <dbReference type="EMBL" id="KAJ1994789.1"/>
    </source>
</evidence>
<feature type="compositionally biased region" description="Polar residues" evidence="1">
    <location>
        <begin position="4541"/>
        <end position="4559"/>
    </location>
</feature>
<feature type="compositionally biased region" description="Polar residues" evidence="1">
    <location>
        <begin position="4014"/>
        <end position="4024"/>
    </location>
</feature>
<gene>
    <name evidence="4" type="primary">FMP27</name>
    <name evidence="4" type="ORF">EDC05_001412</name>
</gene>
<feature type="compositionally biased region" description="Polar residues" evidence="1">
    <location>
        <begin position="2860"/>
        <end position="2878"/>
    </location>
</feature>
<feature type="compositionally biased region" description="Basic and acidic residues" evidence="1">
    <location>
        <begin position="3762"/>
        <end position="3772"/>
    </location>
</feature>
<feature type="region of interest" description="Disordered" evidence="1">
    <location>
        <begin position="300"/>
        <end position="319"/>
    </location>
</feature>
<reference evidence="4" key="1">
    <citation type="submission" date="2022-07" db="EMBL/GenBank/DDBJ databases">
        <title>Phylogenomic reconstructions and comparative analyses of Kickxellomycotina fungi.</title>
        <authorList>
            <person name="Reynolds N.K."/>
            <person name="Stajich J.E."/>
            <person name="Barry K."/>
            <person name="Grigoriev I.V."/>
            <person name="Crous P."/>
            <person name="Smith M.E."/>
        </authorList>
    </citation>
    <scope>NUCLEOTIDE SEQUENCE</scope>
    <source>
        <strain evidence="4">BCRC 34882</strain>
    </source>
</reference>
<feature type="region of interest" description="Disordered" evidence="1">
    <location>
        <begin position="2559"/>
        <end position="2583"/>
    </location>
</feature>
<feature type="region of interest" description="Disordered" evidence="1">
    <location>
        <begin position="1002"/>
        <end position="1022"/>
    </location>
</feature>
<feature type="region of interest" description="Disordered" evidence="1">
    <location>
        <begin position="1526"/>
        <end position="1565"/>
    </location>
</feature>
<feature type="region of interest" description="Disordered" evidence="1">
    <location>
        <begin position="2617"/>
        <end position="2685"/>
    </location>
</feature>
<feature type="compositionally biased region" description="Basic and acidic residues" evidence="1">
    <location>
        <begin position="875"/>
        <end position="885"/>
    </location>
</feature>
<accession>A0ABQ8PRV7</accession>
<feature type="domain" description="FMP27/BLTP2/Hobbit GFWDK motif-containing RBG unit" evidence="2">
    <location>
        <begin position="1866"/>
        <end position="2111"/>
    </location>
</feature>
<feature type="region of interest" description="Disordered" evidence="1">
    <location>
        <begin position="4516"/>
        <end position="4604"/>
    </location>
</feature>
<feature type="region of interest" description="Disordered" evidence="1">
    <location>
        <begin position="2903"/>
        <end position="2977"/>
    </location>
</feature>
<feature type="region of interest" description="Disordered" evidence="1">
    <location>
        <begin position="41"/>
        <end position="90"/>
    </location>
</feature>
<feature type="domain" description="FMP27 WPPW motif-containing RBG unit" evidence="3">
    <location>
        <begin position="2685"/>
        <end position="3598"/>
    </location>
</feature>
<feature type="region of interest" description="Disordered" evidence="1">
    <location>
        <begin position="605"/>
        <end position="624"/>
    </location>
</feature>
<feature type="compositionally biased region" description="Acidic residues" evidence="1">
    <location>
        <begin position="612"/>
        <end position="622"/>
    </location>
</feature>
<dbReference type="InterPro" id="IPR045167">
    <property type="entry name" value="Hobbit"/>
</dbReference>
<dbReference type="PANTHER" id="PTHR15678:SF6">
    <property type="entry name" value="BRIDGE-LIKE LIPID TRANSFER PROTEIN FAMILY MEMBER 2"/>
    <property type="match status" value="1"/>
</dbReference>
<proteinExistence type="predicted"/>
<feature type="compositionally biased region" description="Low complexity" evidence="1">
    <location>
        <begin position="2619"/>
        <end position="2635"/>
    </location>
</feature>
<feature type="region of interest" description="Disordered" evidence="1">
    <location>
        <begin position="3612"/>
        <end position="3676"/>
    </location>
</feature>
<dbReference type="Proteomes" id="UP001151295">
    <property type="component" value="Unassembled WGS sequence"/>
</dbReference>
<dbReference type="PANTHER" id="PTHR15678">
    <property type="entry name" value="ANTIGEN MLAA-22-RELATED"/>
    <property type="match status" value="1"/>
</dbReference>
<feature type="compositionally biased region" description="Basic and acidic residues" evidence="1">
    <location>
        <begin position="2070"/>
        <end position="2083"/>
    </location>
</feature>
<dbReference type="InterPro" id="IPR019441">
    <property type="entry name" value="FMP27/BLTP2/Hobbit_GFWDK_RBG"/>
</dbReference>
<feature type="compositionally biased region" description="Basic and acidic residues" evidence="1">
    <location>
        <begin position="172"/>
        <end position="183"/>
    </location>
</feature>
<feature type="compositionally biased region" description="Polar residues" evidence="1">
    <location>
        <begin position="4625"/>
        <end position="4637"/>
    </location>
</feature>
<feature type="region of interest" description="Disordered" evidence="1">
    <location>
        <begin position="2860"/>
        <end position="2882"/>
    </location>
</feature>
<feature type="compositionally biased region" description="Gly residues" evidence="1">
    <location>
        <begin position="2571"/>
        <end position="2580"/>
    </location>
</feature>
<feature type="region of interest" description="Disordered" evidence="1">
    <location>
        <begin position="3287"/>
        <end position="3444"/>
    </location>
</feature>
<feature type="compositionally biased region" description="Polar residues" evidence="1">
    <location>
        <begin position="3359"/>
        <end position="3374"/>
    </location>
</feature>
<organism evidence="4 5">
    <name type="scientific">Coemansia umbellata</name>
    <dbReference type="NCBI Taxonomy" id="1424467"/>
    <lineage>
        <taxon>Eukaryota</taxon>
        <taxon>Fungi</taxon>
        <taxon>Fungi incertae sedis</taxon>
        <taxon>Zoopagomycota</taxon>
        <taxon>Kickxellomycotina</taxon>
        <taxon>Kickxellomycetes</taxon>
        <taxon>Kickxellales</taxon>
        <taxon>Kickxellaceae</taxon>
        <taxon>Coemansia</taxon>
    </lineage>
</organism>
<feature type="region of interest" description="Disordered" evidence="1">
    <location>
        <begin position="3707"/>
        <end position="3732"/>
    </location>
</feature>
<feature type="compositionally biased region" description="Polar residues" evidence="1">
    <location>
        <begin position="2636"/>
        <end position="2655"/>
    </location>
</feature>
<feature type="region of interest" description="Disordered" evidence="1">
    <location>
        <begin position="3754"/>
        <end position="3778"/>
    </location>
</feature>
<evidence type="ECO:0000259" key="2">
    <source>
        <dbReference type="SMART" id="SM01214"/>
    </source>
</evidence>
<evidence type="ECO:0000259" key="3">
    <source>
        <dbReference type="SMART" id="SM01216"/>
    </source>
</evidence>
<dbReference type="EMBL" id="JANBQD010000010">
    <property type="protein sequence ID" value="KAJ1994789.1"/>
    <property type="molecule type" value="Genomic_DNA"/>
</dbReference>